<proteinExistence type="predicted"/>
<dbReference type="Pfam" id="PF26640">
    <property type="entry name" value="DUF8212"/>
    <property type="match status" value="1"/>
</dbReference>
<accession>A0AAN6S738</accession>
<dbReference type="InterPro" id="IPR058525">
    <property type="entry name" value="DUF8212"/>
</dbReference>
<evidence type="ECO:0000313" key="4">
    <source>
        <dbReference type="Proteomes" id="UP001303473"/>
    </source>
</evidence>
<protein>
    <submittedName>
        <fullName evidence="3">Heterokaryon incompatibility protein-domain-containing protein</fullName>
    </submittedName>
</protein>
<evidence type="ECO:0000259" key="1">
    <source>
        <dbReference type="Pfam" id="PF06985"/>
    </source>
</evidence>
<dbReference type="Pfam" id="PF06985">
    <property type="entry name" value="HET"/>
    <property type="match status" value="1"/>
</dbReference>
<name>A0AAN6S738_9PEZI</name>
<dbReference type="InterPro" id="IPR010730">
    <property type="entry name" value="HET"/>
</dbReference>
<gene>
    <name evidence="3" type="ORF">QBC46DRAFT_423884</name>
</gene>
<feature type="domain" description="DUF8212" evidence="2">
    <location>
        <begin position="233"/>
        <end position="258"/>
    </location>
</feature>
<dbReference type="PANTHER" id="PTHR10622:SF10">
    <property type="entry name" value="HET DOMAIN-CONTAINING PROTEIN"/>
    <property type="match status" value="1"/>
</dbReference>
<dbReference type="PANTHER" id="PTHR10622">
    <property type="entry name" value="HET DOMAIN-CONTAINING PROTEIN"/>
    <property type="match status" value="1"/>
</dbReference>
<feature type="domain" description="Heterokaryon incompatibility" evidence="1">
    <location>
        <begin position="26"/>
        <end position="116"/>
    </location>
</feature>
<keyword evidence="4" id="KW-1185">Reference proteome</keyword>
<sequence length="310" mass="34956">MRLINVDTLRLEEFVGDVGRGGIPPYAILSHTWGEEEVSFKDLSAEDVQAAHAMKGYSKIVGCCLLAASEGLRYAWIDTCCIDKSSSAELSEAINSMFRWYRDSVVCFAYLSDVRDRDPGEKGCSNHFANSRWFTRGWTLQELLAPVEVVFLNQDWQEIGTKRTLSKAISEITKISEKALSDAEWDGYSVAQKISWAAGRQTTRQEDEAYCLMGLFNVNMPLLYGEGGRGSMRLQEEIMKRYDDQSIFAWSKGAHEQSHVQLSGLLAPSPHLFEHSSSIETLEDITPRVIQDQSEGNYMTPFEVPFEVVH</sequence>
<dbReference type="AlphaFoldDB" id="A0AAN6S738"/>
<evidence type="ECO:0000259" key="2">
    <source>
        <dbReference type="Pfam" id="PF26640"/>
    </source>
</evidence>
<reference evidence="4" key="1">
    <citation type="journal article" date="2023" name="Mol. Phylogenet. Evol.">
        <title>Genome-scale phylogeny and comparative genomics of the fungal order Sordariales.</title>
        <authorList>
            <person name="Hensen N."/>
            <person name="Bonometti L."/>
            <person name="Westerberg I."/>
            <person name="Brannstrom I.O."/>
            <person name="Guillou S."/>
            <person name="Cros-Aarteil S."/>
            <person name="Calhoun S."/>
            <person name="Haridas S."/>
            <person name="Kuo A."/>
            <person name="Mondo S."/>
            <person name="Pangilinan J."/>
            <person name="Riley R."/>
            <person name="LaButti K."/>
            <person name="Andreopoulos B."/>
            <person name="Lipzen A."/>
            <person name="Chen C."/>
            <person name="Yan M."/>
            <person name="Daum C."/>
            <person name="Ng V."/>
            <person name="Clum A."/>
            <person name="Steindorff A."/>
            <person name="Ohm R.A."/>
            <person name="Martin F."/>
            <person name="Silar P."/>
            <person name="Natvig D.O."/>
            <person name="Lalanne C."/>
            <person name="Gautier V."/>
            <person name="Ament-Velasquez S.L."/>
            <person name="Kruys A."/>
            <person name="Hutchinson M.I."/>
            <person name="Powell A.J."/>
            <person name="Barry K."/>
            <person name="Miller A.N."/>
            <person name="Grigoriev I.V."/>
            <person name="Debuchy R."/>
            <person name="Gladieux P."/>
            <person name="Hiltunen Thoren M."/>
            <person name="Johannesson H."/>
        </authorList>
    </citation>
    <scope>NUCLEOTIDE SEQUENCE [LARGE SCALE GENOMIC DNA]</scope>
    <source>
        <strain evidence="4">CBS 340.73</strain>
    </source>
</reference>
<dbReference type="Proteomes" id="UP001303473">
    <property type="component" value="Unassembled WGS sequence"/>
</dbReference>
<organism evidence="3 4">
    <name type="scientific">Diplogelasinospora grovesii</name>
    <dbReference type="NCBI Taxonomy" id="303347"/>
    <lineage>
        <taxon>Eukaryota</taxon>
        <taxon>Fungi</taxon>
        <taxon>Dikarya</taxon>
        <taxon>Ascomycota</taxon>
        <taxon>Pezizomycotina</taxon>
        <taxon>Sordariomycetes</taxon>
        <taxon>Sordariomycetidae</taxon>
        <taxon>Sordariales</taxon>
        <taxon>Diplogelasinosporaceae</taxon>
        <taxon>Diplogelasinospora</taxon>
    </lineage>
</organism>
<comment type="caution">
    <text evidence="3">The sequence shown here is derived from an EMBL/GenBank/DDBJ whole genome shotgun (WGS) entry which is preliminary data.</text>
</comment>
<dbReference type="EMBL" id="MU853770">
    <property type="protein sequence ID" value="KAK3942860.1"/>
    <property type="molecule type" value="Genomic_DNA"/>
</dbReference>
<evidence type="ECO:0000313" key="3">
    <source>
        <dbReference type="EMBL" id="KAK3942860.1"/>
    </source>
</evidence>